<accession>A0A0D0CAN2</accession>
<evidence type="ECO:0000256" key="1">
    <source>
        <dbReference type="SAM" id="MobiDB-lite"/>
    </source>
</evidence>
<gene>
    <name evidence="2" type="ORF">GYMLUDRAFT_48026</name>
</gene>
<feature type="region of interest" description="Disordered" evidence="1">
    <location>
        <begin position="1"/>
        <end position="50"/>
    </location>
</feature>
<keyword evidence="3" id="KW-1185">Reference proteome</keyword>
<evidence type="ECO:0000313" key="2">
    <source>
        <dbReference type="EMBL" id="KIK55072.1"/>
    </source>
</evidence>
<organism evidence="2 3">
    <name type="scientific">Collybiopsis luxurians FD-317 M1</name>
    <dbReference type="NCBI Taxonomy" id="944289"/>
    <lineage>
        <taxon>Eukaryota</taxon>
        <taxon>Fungi</taxon>
        <taxon>Dikarya</taxon>
        <taxon>Basidiomycota</taxon>
        <taxon>Agaricomycotina</taxon>
        <taxon>Agaricomycetes</taxon>
        <taxon>Agaricomycetidae</taxon>
        <taxon>Agaricales</taxon>
        <taxon>Marasmiineae</taxon>
        <taxon>Omphalotaceae</taxon>
        <taxon>Collybiopsis</taxon>
        <taxon>Collybiopsis luxurians</taxon>
    </lineage>
</organism>
<dbReference type="EMBL" id="KN834809">
    <property type="protein sequence ID" value="KIK55072.1"/>
    <property type="molecule type" value="Genomic_DNA"/>
</dbReference>
<name>A0A0D0CAN2_9AGAR</name>
<dbReference type="HOGENOM" id="CLU_1713493_0_0_1"/>
<protein>
    <submittedName>
        <fullName evidence="2">Uncharacterized protein</fullName>
    </submittedName>
</protein>
<evidence type="ECO:0000313" key="3">
    <source>
        <dbReference type="Proteomes" id="UP000053593"/>
    </source>
</evidence>
<reference evidence="2 3" key="1">
    <citation type="submission" date="2014-04" db="EMBL/GenBank/DDBJ databases">
        <title>Evolutionary Origins and Diversification of the Mycorrhizal Mutualists.</title>
        <authorList>
            <consortium name="DOE Joint Genome Institute"/>
            <consortium name="Mycorrhizal Genomics Consortium"/>
            <person name="Kohler A."/>
            <person name="Kuo A."/>
            <person name="Nagy L.G."/>
            <person name="Floudas D."/>
            <person name="Copeland A."/>
            <person name="Barry K.W."/>
            <person name="Cichocki N."/>
            <person name="Veneault-Fourrey C."/>
            <person name="LaButti K."/>
            <person name="Lindquist E.A."/>
            <person name="Lipzen A."/>
            <person name="Lundell T."/>
            <person name="Morin E."/>
            <person name="Murat C."/>
            <person name="Riley R."/>
            <person name="Ohm R."/>
            <person name="Sun H."/>
            <person name="Tunlid A."/>
            <person name="Henrissat B."/>
            <person name="Grigoriev I.V."/>
            <person name="Hibbett D.S."/>
            <person name="Martin F."/>
        </authorList>
    </citation>
    <scope>NUCLEOTIDE SEQUENCE [LARGE SCALE GENOMIC DNA]</scope>
    <source>
        <strain evidence="2 3">FD-317 M1</strain>
    </source>
</reference>
<dbReference type="AlphaFoldDB" id="A0A0D0CAN2"/>
<dbReference type="Proteomes" id="UP000053593">
    <property type="component" value="Unassembled WGS sequence"/>
</dbReference>
<proteinExistence type="predicted"/>
<sequence length="153" mass="16708">MSASSGPPGFLHHDYTADFGPNGNTSKAGSSYGEEHRNRAESQIAEGQMSESLAPVVPYSHNEGPSIHRKTKLALTTNNDTQEEIASLPTGECKLTKGNMQQDQIEQLGESIQGERERSPRVSEVLGICLFILFSSMMIENLLSEGLETQKLE</sequence>